<dbReference type="Pfam" id="PF03328">
    <property type="entry name" value="HpcH_HpaI"/>
    <property type="match status" value="1"/>
</dbReference>
<name>A0ABR3F004_9AGAR</name>
<dbReference type="SUPFAM" id="SSF51621">
    <property type="entry name" value="Phosphoenolpyruvate/pyruvate domain"/>
    <property type="match status" value="1"/>
</dbReference>
<dbReference type="Proteomes" id="UP001465976">
    <property type="component" value="Unassembled WGS sequence"/>
</dbReference>
<evidence type="ECO:0000256" key="1">
    <source>
        <dbReference type="ARBA" id="ARBA00005568"/>
    </source>
</evidence>
<evidence type="ECO:0000256" key="2">
    <source>
        <dbReference type="ARBA" id="ARBA00022723"/>
    </source>
</evidence>
<keyword evidence="2" id="KW-0479">Metal-binding</keyword>
<dbReference type="EMBL" id="JBAHYK010001317">
    <property type="protein sequence ID" value="KAL0568527.1"/>
    <property type="molecule type" value="Genomic_DNA"/>
</dbReference>
<dbReference type="PANTHER" id="PTHR30502">
    <property type="entry name" value="2-KETO-3-DEOXY-L-RHAMNONATE ALDOLASE"/>
    <property type="match status" value="1"/>
</dbReference>
<dbReference type="Gene3D" id="3.20.20.60">
    <property type="entry name" value="Phosphoenolpyruvate-binding domains"/>
    <property type="match status" value="1"/>
</dbReference>
<keyword evidence="3" id="KW-0456">Lyase</keyword>
<dbReference type="InterPro" id="IPR005000">
    <property type="entry name" value="Aldolase/citrate-lyase_domain"/>
</dbReference>
<evidence type="ECO:0000256" key="3">
    <source>
        <dbReference type="ARBA" id="ARBA00023239"/>
    </source>
</evidence>
<sequence length="233" mass="24809">MPETLHALLRSFKSNRPALGIWLTQGGFFHARSFAQASSNVSWVLVDCEHGLVSLNPGVAEIVAAVHSATADPPSAIIRIPATGYGVEGQGSGGVNWQIKYALDSGARGVLVPMVSTPSQARSIASDCRYPPLGRRGFGGAYTHGNWGPNVTRNDYFKTANESVLVLVQIETMEGVKNVKEIAEVEGIDGLFVGPSDLSITLGYPPPSPDPHPEVEKVIQKILDATHGAGKKW</sequence>
<comment type="caution">
    <text evidence="5">The sequence shown here is derived from an EMBL/GenBank/DDBJ whole genome shotgun (WGS) entry which is preliminary data.</text>
</comment>
<protein>
    <recommendedName>
        <fullName evidence="4">HpcH/HpaI aldolase/citrate lyase domain-containing protein</fullName>
    </recommendedName>
</protein>
<dbReference type="InterPro" id="IPR015813">
    <property type="entry name" value="Pyrv/PenolPyrv_kinase-like_dom"/>
</dbReference>
<gene>
    <name evidence="5" type="ORF">V5O48_013454</name>
</gene>
<keyword evidence="6" id="KW-1185">Reference proteome</keyword>
<dbReference type="InterPro" id="IPR040442">
    <property type="entry name" value="Pyrv_kinase-like_dom_sf"/>
</dbReference>
<feature type="domain" description="HpcH/HpaI aldolase/citrate lyase" evidence="4">
    <location>
        <begin position="39"/>
        <end position="230"/>
    </location>
</feature>
<dbReference type="PANTHER" id="PTHR30502:SF0">
    <property type="entry name" value="PHOSPHOENOLPYRUVATE CARBOXYLASE FAMILY PROTEIN"/>
    <property type="match status" value="1"/>
</dbReference>
<reference evidence="5 6" key="1">
    <citation type="submission" date="2024-02" db="EMBL/GenBank/DDBJ databases">
        <title>A draft genome for the cacao thread blight pathogen Marasmius crinis-equi.</title>
        <authorList>
            <person name="Cohen S.P."/>
            <person name="Baruah I.K."/>
            <person name="Amoako-Attah I."/>
            <person name="Bukari Y."/>
            <person name="Meinhardt L.W."/>
            <person name="Bailey B.A."/>
        </authorList>
    </citation>
    <scope>NUCLEOTIDE SEQUENCE [LARGE SCALE GENOMIC DNA]</scope>
    <source>
        <strain evidence="5 6">GH-76</strain>
    </source>
</reference>
<dbReference type="InterPro" id="IPR050251">
    <property type="entry name" value="HpcH-HpaI_aldolase"/>
</dbReference>
<evidence type="ECO:0000313" key="6">
    <source>
        <dbReference type="Proteomes" id="UP001465976"/>
    </source>
</evidence>
<organism evidence="5 6">
    <name type="scientific">Marasmius crinis-equi</name>
    <dbReference type="NCBI Taxonomy" id="585013"/>
    <lineage>
        <taxon>Eukaryota</taxon>
        <taxon>Fungi</taxon>
        <taxon>Dikarya</taxon>
        <taxon>Basidiomycota</taxon>
        <taxon>Agaricomycotina</taxon>
        <taxon>Agaricomycetes</taxon>
        <taxon>Agaricomycetidae</taxon>
        <taxon>Agaricales</taxon>
        <taxon>Marasmiineae</taxon>
        <taxon>Marasmiaceae</taxon>
        <taxon>Marasmius</taxon>
    </lineage>
</organism>
<evidence type="ECO:0000313" key="5">
    <source>
        <dbReference type="EMBL" id="KAL0568527.1"/>
    </source>
</evidence>
<proteinExistence type="inferred from homology"/>
<comment type="similarity">
    <text evidence="1">Belongs to the HpcH/HpaI aldolase family.</text>
</comment>
<evidence type="ECO:0000259" key="4">
    <source>
        <dbReference type="Pfam" id="PF03328"/>
    </source>
</evidence>
<accession>A0ABR3F004</accession>